<feature type="compositionally biased region" description="Pro residues" evidence="1">
    <location>
        <begin position="56"/>
        <end position="77"/>
    </location>
</feature>
<accession>A0AAD9RW64</accession>
<dbReference type="EMBL" id="JAIFRP010000013">
    <property type="protein sequence ID" value="KAK2586356.1"/>
    <property type="molecule type" value="Genomic_DNA"/>
</dbReference>
<reference evidence="2" key="2">
    <citation type="journal article" date="2023" name="Commun. Biol.">
        <title>Intrasexual cuticular hydrocarbon dimorphism in a wasp sheds light on hydrocarbon biosynthesis genes in Hymenoptera.</title>
        <authorList>
            <person name="Moris V.C."/>
            <person name="Podsiadlowski L."/>
            <person name="Martin S."/>
            <person name="Oeyen J.P."/>
            <person name="Donath A."/>
            <person name="Petersen M."/>
            <person name="Wilbrandt J."/>
            <person name="Misof B."/>
            <person name="Liedtke D."/>
            <person name="Thamm M."/>
            <person name="Scheiner R."/>
            <person name="Schmitt T."/>
            <person name="Niehuis O."/>
        </authorList>
    </citation>
    <scope>NUCLEOTIDE SEQUENCE</scope>
    <source>
        <strain evidence="2">GBR_01_08_01A</strain>
    </source>
</reference>
<protein>
    <submittedName>
        <fullName evidence="2">Uncharacterized protein</fullName>
    </submittedName>
</protein>
<organism evidence="2 3">
    <name type="scientific">Odynerus spinipes</name>
    <dbReference type="NCBI Taxonomy" id="1348599"/>
    <lineage>
        <taxon>Eukaryota</taxon>
        <taxon>Metazoa</taxon>
        <taxon>Ecdysozoa</taxon>
        <taxon>Arthropoda</taxon>
        <taxon>Hexapoda</taxon>
        <taxon>Insecta</taxon>
        <taxon>Pterygota</taxon>
        <taxon>Neoptera</taxon>
        <taxon>Endopterygota</taxon>
        <taxon>Hymenoptera</taxon>
        <taxon>Apocrita</taxon>
        <taxon>Aculeata</taxon>
        <taxon>Vespoidea</taxon>
        <taxon>Vespidae</taxon>
        <taxon>Eumeninae</taxon>
        <taxon>Odynerus</taxon>
    </lineage>
</organism>
<comment type="caution">
    <text evidence="2">The sequence shown here is derived from an EMBL/GenBank/DDBJ whole genome shotgun (WGS) entry which is preliminary data.</text>
</comment>
<evidence type="ECO:0000256" key="1">
    <source>
        <dbReference type="SAM" id="MobiDB-lite"/>
    </source>
</evidence>
<evidence type="ECO:0000313" key="3">
    <source>
        <dbReference type="Proteomes" id="UP001258017"/>
    </source>
</evidence>
<proteinExistence type="predicted"/>
<gene>
    <name evidence="2" type="ORF">KPH14_010647</name>
</gene>
<dbReference type="AlphaFoldDB" id="A0AAD9RW64"/>
<evidence type="ECO:0000313" key="2">
    <source>
        <dbReference type="EMBL" id="KAK2586356.1"/>
    </source>
</evidence>
<dbReference type="Proteomes" id="UP001258017">
    <property type="component" value="Unassembled WGS sequence"/>
</dbReference>
<keyword evidence="3" id="KW-1185">Reference proteome</keyword>
<reference evidence="2" key="1">
    <citation type="submission" date="2021-08" db="EMBL/GenBank/DDBJ databases">
        <authorList>
            <person name="Misof B."/>
            <person name="Oliver O."/>
            <person name="Podsiadlowski L."/>
            <person name="Donath A."/>
            <person name="Peters R."/>
            <person name="Mayer C."/>
            <person name="Rust J."/>
            <person name="Gunkel S."/>
            <person name="Lesny P."/>
            <person name="Martin S."/>
            <person name="Oeyen J.P."/>
            <person name="Petersen M."/>
            <person name="Panagiotis P."/>
            <person name="Wilbrandt J."/>
            <person name="Tanja T."/>
        </authorList>
    </citation>
    <scope>NUCLEOTIDE SEQUENCE</scope>
    <source>
        <strain evidence="2">GBR_01_08_01A</strain>
        <tissue evidence="2">Thorax + abdomen</tissue>
    </source>
</reference>
<sequence length="113" mass="12502">MTSIRFISEKVLIFKVTRILRGFGLDKKSDVRARRSILREDSATSSEGPCERSFPGLPPPPPPPPPTPPSTPPPPPQTRHVALLEARLYFHRGPWNAEGDGVVGECVRKPSRL</sequence>
<feature type="region of interest" description="Disordered" evidence="1">
    <location>
        <begin position="38"/>
        <end position="78"/>
    </location>
</feature>
<name>A0AAD9RW64_9HYME</name>